<evidence type="ECO:0000256" key="2">
    <source>
        <dbReference type="ARBA" id="ARBA00047806"/>
    </source>
</evidence>
<dbReference type="EMBL" id="CACVAT010000015">
    <property type="protein sequence ID" value="CAA6800236.1"/>
    <property type="molecule type" value="Genomic_DNA"/>
</dbReference>
<dbReference type="NCBIfam" id="TIGR00401">
    <property type="entry name" value="msrA"/>
    <property type="match status" value="1"/>
</dbReference>
<sequence length="207" mass="23185">MRKSIKKSIACSLLTSAVLLAAALPAQAKTDTLIVAGGCFWCVEHDFEKLEGVSDAVSGYINGTTENPTYKEVSSKDTGHFEAVKITYDDEKVTLEQLLNYFWYTIDPTDPDGQFCDKGGPYKTALFYQNQMQEEAFNKSLTKIKAEKPFDAPIVTEILAAEKFYIAEDYHQNYAVVNPIRYGYYRGSCGRDDTIKSLWGKVISKGH</sequence>
<dbReference type="InterPro" id="IPR036509">
    <property type="entry name" value="Met_Sox_Rdtase_MsrA_sf"/>
</dbReference>
<feature type="active site" evidence="4">
    <location>
        <position position="39"/>
    </location>
</feature>
<accession>A0A6S6S761</accession>
<evidence type="ECO:0000256" key="4">
    <source>
        <dbReference type="HAMAP-Rule" id="MF_01401"/>
    </source>
</evidence>
<dbReference type="EC" id="1.8.4.11" evidence="4"/>
<feature type="chain" id="PRO_5028215515" description="Peptide methionine sulfoxide reductase MsrA" evidence="5">
    <location>
        <begin position="29"/>
        <end position="207"/>
    </location>
</feature>
<keyword evidence="1 4" id="KW-0560">Oxidoreductase</keyword>
<protein>
    <recommendedName>
        <fullName evidence="4">Peptide methionine sulfoxide reductase MsrA</fullName>
        <shortName evidence="4">Protein-methionine-S-oxide reductase</shortName>
        <ecNumber evidence="4">1.8.4.11</ecNumber>
    </recommendedName>
    <alternativeName>
        <fullName evidence="4">Peptide-methionine (S)-S-oxide reductase</fullName>
        <shortName evidence="4">Peptide Met(O) reductase</shortName>
    </alternativeName>
</protein>
<evidence type="ECO:0000259" key="6">
    <source>
        <dbReference type="Pfam" id="PF01625"/>
    </source>
</evidence>
<evidence type="ECO:0000313" key="7">
    <source>
        <dbReference type="EMBL" id="CAA6800236.1"/>
    </source>
</evidence>
<dbReference type="PANTHER" id="PTHR43774">
    <property type="entry name" value="PEPTIDE METHIONINE SULFOXIDE REDUCTASE"/>
    <property type="match status" value="1"/>
</dbReference>
<dbReference type="GO" id="GO:0008113">
    <property type="term" value="F:peptide-methionine (S)-S-oxide reductase activity"/>
    <property type="evidence" value="ECO:0007669"/>
    <property type="project" value="UniProtKB-UniRule"/>
</dbReference>
<evidence type="ECO:0000256" key="3">
    <source>
        <dbReference type="ARBA" id="ARBA00048782"/>
    </source>
</evidence>
<feature type="signal peptide" evidence="5">
    <location>
        <begin position="1"/>
        <end position="28"/>
    </location>
</feature>
<evidence type="ECO:0000256" key="5">
    <source>
        <dbReference type="SAM" id="SignalP"/>
    </source>
</evidence>
<reference evidence="7" key="1">
    <citation type="submission" date="2020-01" db="EMBL/GenBank/DDBJ databases">
        <authorList>
            <person name="Meier V. D."/>
            <person name="Meier V D."/>
        </authorList>
    </citation>
    <scope>NUCLEOTIDE SEQUENCE</scope>
    <source>
        <strain evidence="7">HLG_WM_MAG_09</strain>
    </source>
</reference>
<evidence type="ECO:0000256" key="1">
    <source>
        <dbReference type="ARBA" id="ARBA00023002"/>
    </source>
</evidence>
<proteinExistence type="inferred from homology"/>
<organism evidence="7">
    <name type="scientific">uncultured Thiotrichaceae bacterium</name>
    <dbReference type="NCBI Taxonomy" id="298394"/>
    <lineage>
        <taxon>Bacteria</taxon>
        <taxon>Pseudomonadati</taxon>
        <taxon>Pseudomonadota</taxon>
        <taxon>Gammaproteobacteria</taxon>
        <taxon>Thiotrichales</taxon>
        <taxon>Thiotrichaceae</taxon>
        <taxon>environmental samples</taxon>
    </lineage>
</organism>
<dbReference type="InterPro" id="IPR002569">
    <property type="entry name" value="Met_Sox_Rdtase_MsrA_dom"/>
</dbReference>
<comment type="catalytic activity">
    <reaction evidence="2 4">
        <text>L-methionyl-[protein] + [thioredoxin]-disulfide + H2O = L-methionyl-(S)-S-oxide-[protein] + [thioredoxin]-dithiol</text>
        <dbReference type="Rhea" id="RHEA:14217"/>
        <dbReference type="Rhea" id="RHEA-COMP:10698"/>
        <dbReference type="Rhea" id="RHEA-COMP:10700"/>
        <dbReference type="Rhea" id="RHEA-COMP:12313"/>
        <dbReference type="Rhea" id="RHEA-COMP:12315"/>
        <dbReference type="ChEBI" id="CHEBI:15377"/>
        <dbReference type="ChEBI" id="CHEBI:16044"/>
        <dbReference type="ChEBI" id="CHEBI:29950"/>
        <dbReference type="ChEBI" id="CHEBI:44120"/>
        <dbReference type="ChEBI" id="CHEBI:50058"/>
        <dbReference type="EC" id="1.8.4.11"/>
    </reaction>
</comment>
<comment type="function">
    <text evidence="4">Has an important function as a repair enzyme for proteins that have been inactivated by oxidation. Catalyzes the reversible oxidation-reduction of methionine sulfoxide in proteins to methionine.</text>
</comment>
<dbReference type="Gene3D" id="3.30.1060.10">
    <property type="entry name" value="Peptide methionine sulphoxide reductase MsrA"/>
    <property type="match status" value="1"/>
</dbReference>
<name>A0A6S6S761_9GAMM</name>
<dbReference type="AlphaFoldDB" id="A0A6S6S761"/>
<keyword evidence="5" id="KW-0732">Signal</keyword>
<dbReference type="SUPFAM" id="SSF55068">
    <property type="entry name" value="Peptide methionine sulfoxide reductase"/>
    <property type="match status" value="1"/>
</dbReference>
<dbReference type="Pfam" id="PF01625">
    <property type="entry name" value="PMSR"/>
    <property type="match status" value="1"/>
</dbReference>
<dbReference type="HAMAP" id="MF_01401">
    <property type="entry name" value="MsrA"/>
    <property type="match status" value="1"/>
</dbReference>
<dbReference type="PANTHER" id="PTHR43774:SF1">
    <property type="entry name" value="PEPTIDE METHIONINE SULFOXIDE REDUCTASE MSRA 2"/>
    <property type="match status" value="1"/>
</dbReference>
<comment type="catalytic activity">
    <reaction evidence="3 4">
        <text>[thioredoxin]-disulfide + L-methionine + H2O = L-methionine (S)-S-oxide + [thioredoxin]-dithiol</text>
        <dbReference type="Rhea" id="RHEA:19993"/>
        <dbReference type="Rhea" id="RHEA-COMP:10698"/>
        <dbReference type="Rhea" id="RHEA-COMP:10700"/>
        <dbReference type="ChEBI" id="CHEBI:15377"/>
        <dbReference type="ChEBI" id="CHEBI:29950"/>
        <dbReference type="ChEBI" id="CHEBI:50058"/>
        <dbReference type="ChEBI" id="CHEBI:57844"/>
        <dbReference type="ChEBI" id="CHEBI:58772"/>
        <dbReference type="EC" id="1.8.4.11"/>
    </reaction>
</comment>
<feature type="domain" description="Peptide methionine sulphoxide reductase MsrA" evidence="6">
    <location>
        <begin position="33"/>
        <end position="182"/>
    </location>
</feature>
<gene>
    <name evidence="4" type="primary">msrA</name>
    <name evidence="7" type="ORF">HELGO_WM28061</name>
</gene>
<comment type="similarity">
    <text evidence="4">Belongs to the MsrA Met sulfoxide reductase family.</text>
</comment>